<comment type="subcellular location">
    <subcellularLocation>
        <location evidence="2">Cytoplasm</location>
    </subcellularLocation>
</comment>
<dbReference type="AlphaFoldDB" id="A0A8S0PYU5"/>
<comment type="similarity">
    <text evidence="3">Belongs to the disease resistance NB-LRR family.</text>
</comment>
<sequence length="1082" mass="125473">MGFYFIYLTYLIRHPTFFPHLNELILEGSQKILSFRWNGPQFLDVLFGYAIKLHIHSEHSTLRDLLKRLDDSAFKGCSLLIQQTEDLADDRYYRRQRESCREFLELLFCFTPELREIFAIPKLQHFSKQNELLPSFIDFLVETLQVLLDSETDSNVPEEDQLKLLLMDLKFLLTFLGDTPLHCTELQEISNIWIDIEDIVNEAGILLHSFLFTDDRVDLALSILLPNFEILNAKIEVCCVTFSKLPMYTAQNTAVVSLFIVDSLLADLSHLLNNKADLIVDVKDQLITFHDELMSSRSFLEDIEVRQHLEMKECVKRLSNLAYEAEYIINSFVVGDVPIWYLTVRLSDFVQKNKFIKTTLSEIKLYYGVERLEVAPSLNVASFQQKIIIPVDEIIVGFKEERIRIASQLVGGPGYLQFISIIGMPGLGKTTLAKKLYNDSSVLYHFHKRSWCVISQTYQKRNILIDILSSISNLNRDTMVNMNDEMLAEYLYKNLKGRRYLIVMDDIWNINAWDDFRRYFPDDKNGSRILFTSRMKDVALEASSNGIINELPFLSKDECWDLLKQKIFQKDLCPPKLQDIGMKIARNCQGLPLAVVVIASVLSNMEEKENLWKEVARSLISYVSKDPSKDILELSYEYLPIHLKPCFLYFGAFEEDSEVPVRKLLSLWIAEGFIQKKEQKRLEDVAEEYLMDLINRSLVQVAKRRSDGGVKTCYIHDLIRDMCLRIARKENFLKVVKNQFSIYEQHHRLYINDHTDATWTRPFGLHIRSLLSYPYGIPLIPFRNLKLTRVLEKVKYMVPKGIEFLVHLRYLGIPRLSSSIETLENLEIILAEHADVIPPFLLNMTKLRHLHVRDPVRFGDNCDSSQINNLETLSFVCIFDLKDEEILRCSPNLHSLKCTCKPLSVGDGAYRHLDLNFLTQLESLKMVFQSDFKGKCTAINFPSSIKKLTLSKLGLPWEKMSLIGTLPNLEILKLECDAFEGEIWNTEDDEFQKLKFLKLDSLEIEQWNTSCDHFPILERLVLTECNKLRNIPCELGNIPTLQMIEAHSCCVTVRNSVMQIKEEQLEYYGNQELKIIISGSDS</sequence>
<evidence type="ECO:0000256" key="2">
    <source>
        <dbReference type="ARBA" id="ARBA00004496"/>
    </source>
</evidence>
<evidence type="ECO:0000313" key="14">
    <source>
        <dbReference type="EMBL" id="CAA2960339.1"/>
    </source>
</evidence>
<dbReference type="InterPro" id="IPR038005">
    <property type="entry name" value="RX-like_CC"/>
</dbReference>
<feature type="domain" description="NB-ARC" evidence="11">
    <location>
        <begin position="405"/>
        <end position="572"/>
    </location>
</feature>
<dbReference type="GO" id="GO:0051607">
    <property type="term" value="P:defense response to virus"/>
    <property type="evidence" value="ECO:0007669"/>
    <property type="project" value="UniProtKB-ARBA"/>
</dbReference>
<dbReference type="PANTHER" id="PTHR23155">
    <property type="entry name" value="DISEASE RESISTANCE PROTEIN RP"/>
    <property type="match status" value="1"/>
</dbReference>
<evidence type="ECO:0000256" key="7">
    <source>
        <dbReference type="ARBA" id="ARBA00022737"/>
    </source>
</evidence>
<dbReference type="GO" id="GO:0009626">
    <property type="term" value="P:plant-type hypersensitive response"/>
    <property type="evidence" value="ECO:0007669"/>
    <property type="project" value="UniProtKB-KW"/>
</dbReference>
<dbReference type="Pfam" id="PF00931">
    <property type="entry name" value="NB-ARC"/>
    <property type="match status" value="1"/>
</dbReference>
<dbReference type="InterPro" id="IPR032675">
    <property type="entry name" value="LRR_dom_sf"/>
</dbReference>
<dbReference type="GO" id="GO:0005524">
    <property type="term" value="F:ATP binding"/>
    <property type="evidence" value="ECO:0007669"/>
    <property type="project" value="UniProtKB-KW"/>
</dbReference>
<evidence type="ECO:0000259" key="11">
    <source>
        <dbReference type="Pfam" id="PF00931"/>
    </source>
</evidence>
<evidence type="ECO:0000256" key="3">
    <source>
        <dbReference type="ARBA" id="ARBA00008894"/>
    </source>
</evidence>
<dbReference type="Gene3D" id="3.80.10.10">
    <property type="entry name" value="Ribonuclease Inhibitor"/>
    <property type="match status" value="1"/>
</dbReference>
<dbReference type="FunFam" id="1.10.10.10:FF:000322">
    <property type="entry name" value="Probable disease resistance protein At1g63360"/>
    <property type="match status" value="1"/>
</dbReference>
<dbReference type="Gramene" id="OE9A101357T1">
    <property type="protein sequence ID" value="OE9A101357C1"/>
    <property type="gene ID" value="OE9A101357"/>
</dbReference>
<dbReference type="Gene3D" id="3.40.50.300">
    <property type="entry name" value="P-loop containing nucleotide triphosphate hydrolases"/>
    <property type="match status" value="1"/>
</dbReference>
<keyword evidence="10" id="KW-0067">ATP-binding</keyword>
<dbReference type="InterPro" id="IPR042197">
    <property type="entry name" value="Apaf_helical"/>
</dbReference>
<dbReference type="SUPFAM" id="SSF52540">
    <property type="entry name" value="P-loop containing nucleoside triphosphate hydrolases"/>
    <property type="match status" value="1"/>
</dbReference>
<protein>
    <submittedName>
        <fullName evidence="14">Late blight resistance homolog R1A-3</fullName>
    </submittedName>
</protein>
<dbReference type="Gene3D" id="1.10.8.430">
    <property type="entry name" value="Helical domain of apoptotic protease-activating factors"/>
    <property type="match status" value="1"/>
</dbReference>
<dbReference type="InterPro" id="IPR044974">
    <property type="entry name" value="Disease_R_plants"/>
</dbReference>
<dbReference type="SUPFAM" id="SSF52058">
    <property type="entry name" value="L domain-like"/>
    <property type="match status" value="1"/>
</dbReference>
<dbReference type="Gramene" id="OE9A101357T2">
    <property type="protein sequence ID" value="OE9A101357C2"/>
    <property type="gene ID" value="OE9A101357"/>
</dbReference>
<evidence type="ECO:0000256" key="1">
    <source>
        <dbReference type="ARBA" id="ARBA00002074"/>
    </source>
</evidence>
<keyword evidence="6" id="KW-0381">Hypersensitive response</keyword>
<feature type="domain" description="Disease resistance protein winged helix" evidence="13">
    <location>
        <begin position="653"/>
        <end position="722"/>
    </location>
</feature>
<dbReference type="InterPro" id="IPR002182">
    <property type="entry name" value="NB-ARC"/>
</dbReference>
<accession>A0A8S0PYU5</accession>
<dbReference type="InterPro" id="IPR027417">
    <property type="entry name" value="P-loop_NTPase"/>
</dbReference>
<dbReference type="InterPro" id="IPR058922">
    <property type="entry name" value="WHD_DRP"/>
</dbReference>
<keyword evidence="9" id="KW-0611">Plant defense</keyword>
<evidence type="ECO:0000256" key="8">
    <source>
        <dbReference type="ARBA" id="ARBA00022741"/>
    </source>
</evidence>
<dbReference type="InterPro" id="IPR041118">
    <property type="entry name" value="Rx_N"/>
</dbReference>
<keyword evidence="5" id="KW-0433">Leucine-rich repeat</keyword>
<evidence type="ECO:0000256" key="9">
    <source>
        <dbReference type="ARBA" id="ARBA00022821"/>
    </source>
</evidence>
<dbReference type="PRINTS" id="PR00364">
    <property type="entry name" value="DISEASERSIST"/>
</dbReference>
<keyword evidence="15" id="KW-1185">Reference proteome</keyword>
<reference evidence="14 15" key="1">
    <citation type="submission" date="2019-12" db="EMBL/GenBank/DDBJ databases">
        <authorList>
            <person name="Alioto T."/>
            <person name="Alioto T."/>
            <person name="Gomez Garrido J."/>
        </authorList>
    </citation>
    <scope>NUCLEOTIDE SEQUENCE [LARGE SCALE GENOMIC DNA]</scope>
</reference>
<name>A0A8S0PYU5_OLEEU</name>
<dbReference type="FunFam" id="3.40.50.300:FF:001091">
    <property type="entry name" value="Probable disease resistance protein At1g61300"/>
    <property type="match status" value="1"/>
</dbReference>
<gene>
    <name evidence="14" type="ORF">OLEA9_A101357</name>
</gene>
<evidence type="ECO:0000256" key="4">
    <source>
        <dbReference type="ARBA" id="ARBA00022490"/>
    </source>
</evidence>
<dbReference type="GO" id="GO:0043531">
    <property type="term" value="F:ADP binding"/>
    <property type="evidence" value="ECO:0007669"/>
    <property type="project" value="InterPro"/>
</dbReference>
<comment type="caution">
    <text evidence="14">The sequence shown here is derived from an EMBL/GenBank/DDBJ whole genome shotgun (WGS) entry which is preliminary data.</text>
</comment>
<organism evidence="14 15">
    <name type="scientific">Olea europaea subsp. europaea</name>
    <dbReference type="NCBI Taxonomy" id="158383"/>
    <lineage>
        <taxon>Eukaryota</taxon>
        <taxon>Viridiplantae</taxon>
        <taxon>Streptophyta</taxon>
        <taxon>Embryophyta</taxon>
        <taxon>Tracheophyta</taxon>
        <taxon>Spermatophyta</taxon>
        <taxon>Magnoliopsida</taxon>
        <taxon>eudicotyledons</taxon>
        <taxon>Gunneridae</taxon>
        <taxon>Pentapetalae</taxon>
        <taxon>asterids</taxon>
        <taxon>lamiids</taxon>
        <taxon>Lamiales</taxon>
        <taxon>Oleaceae</taxon>
        <taxon>Oleeae</taxon>
        <taxon>Olea</taxon>
    </lineage>
</organism>
<dbReference type="Gene3D" id="1.10.10.10">
    <property type="entry name" value="Winged helix-like DNA-binding domain superfamily/Winged helix DNA-binding domain"/>
    <property type="match status" value="1"/>
</dbReference>
<dbReference type="EMBL" id="CACTIH010000389">
    <property type="protein sequence ID" value="CAA2960339.1"/>
    <property type="molecule type" value="Genomic_DNA"/>
</dbReference>
<evidence type="ECO:0000256" key="5">
    <source>
        <dbReference type="ARBA" id="ARBA00022614"/>
    </source>
</evidence>
<evidence type="ECO:0000256" key="6">
    <source>
        <dbReference type="ARBA" id="ARBA00022667"/>
    </source>
</evidence>
<dbReference type="Pfam" id="PF23559">
    <property type="entry name" value="WHD_DRP"/>
    <property type="match status" value="1"/>
</dbReference>
<dbReference type="OrthoDB" id="912409at2759"/>
<dbReference type="Gene3D" id="1.20.5.4130">
    <property type="match status" value="1"/>
</dbReference>
<keyword evidence="4" id="KW-0963">Cytoplasm</keyword>
<proteinExistence type="inferred from homology"/>
<keyword evidence="7" id="KW-0677">Repeat</keyword>
<evidence type="ECO:0000313" key="15">
    <source>
        <dbReference type="Proteomes" id="UP000594638"/>
    </source>
</evidence>
<evidence type="ECO:0000259" key="12">
    <source>
        <dbReference type="Pfam" id="PF18052"/>
    </source>
</evidence>
<dbReference type="Pfam" id="PF18052">
    <property type="entry name" value="Rx_N"/>
    <property type="match status" value="1"/>
</dbReference>
<dbReference type="GO" id="GO:0005737">
    <property type="term" value="C:cytoplasm"/>
    <property type="evidence" value="ECO:0007669"/>
    <property type="project" value="UniProtKB-SubCell"/>
</dbReference>
<comment type="function">
    <text evidence="1">Confers resistance to late blight (Phytophthora infestans) races carrying the avirulence gene Avr1. Resistance proteins guard the plant against pathogens that contain an appropriate avirulence protein via an indirect interaction with this avirulence protein. That triggers a defense system including the hypersensitive response, which restricts the pathogen growth.</text>
</comment>
<keyword evidence="8" id="KW-0547">Nucleotide-binding</keyword>
<dbReference type="PANTHER" id="PTHR23155:SF1152">
    <property type="entry name" value="AAA+ ATPASE DOMAIN-CONTAINING PROTEIN"/>
    <property type="match status" value="1"/>
</dbReference>
<dbReference type="Proteomes" id="UP000594638">
    <property type="component" value="Unassembled WGS sequence"/>
</dbReference>
<feature type="domain" description="Disease resistance N-terminal" evidence="12">
    <location>
        <begin position="260"/>
        <end position="334"/>
    </location>
</feature>
<dbReference type="InterPro" id="IPR036388">
    <property type="entry name" value="WH-like_DNA-bd_sf"/>
</dbReference>
<evidence type="ECO:0000259" key="13">
    <source>
        <dbReference type="Pfam" id="PF23559"/>
    </source>
</evidence>
<dbReference type="CDD" id="cd14798">
    <property type="entry name" value="RX-CC_like"/>
    <property type="match status" value="1"/>
</dbReference>
<evidence type="ECO:0000256" key="10">
    <source>
        <dbReference type="ARBA" id="ARBA00022840"/>
    </source>
</evidence>